<gene>
    <name evidence="4" type="ORF">DS2_08078</name>
</gene>
<dbReference type="InterPro" id="IPR011006">
    <property type="entry name" value="CheY-like_superfamily"/>
</dbReference>
<feature type="domain" description="HD-GYP" evidence="3">
    <location>
        <begin position="144"/>
        <end position="341"/>
    </location>
</feature>
<dbReference type="PANTHER" id="PTHR45228">
    <property type="entry name" value="CYCLIC DI-GMP PHOSPHODIESTERASE TM_0186-RELATED"/>
    <property type="match status" value="1"/>
</dbReference>
<dbReference type="PROSITE" id="PS50110">
    <property type="entry name" value="RESPONSE_REGULATORY"/>
    <property type="match status" value="1"/>
</dbReference>
<dbReference type="PATRIC" id="fig|1328313.3.peg.1650"/>
<dbReference type="Pfam" id="PF13487">
    <property type="entry name" value="HD_5"/>
    <property type="match status" value="1"/>
</dbReference>
<dbReference type="SUPFAM" id="SSF109604">
    <property type="entry name" value="HD-domain/PDEase-like"/>
    <property type="match status" value="1"/>
</dbReference>
<accession>W7QYH3</accession>
<protein>
    <submittedName>
        <fullName evidence="4">Response regulator/phosphatase</fullName>
    </submittedName>
</protein>
<dbReference type="SUPFAM" id="SSF52172">
    <property type="entry name" value="CheY-like"/>
    <property type="match status" value="1"/>
</dbReference>
<proteinExistence type="predicted"/>
<name>W7QYH3_9ALTE</name>
<comment type="caution">
    <text evidence="4">The sequence shown here is derived from an EMBL/GenBank/DDBJ whole genome shotgun (WGS) entry which is preliminary data.</text>
</comment>
<dbReference type="OrthoDB" id="9802066at2"/>
<dbReference type="eggNOG" id="COG3437">
    <property type="taxonomic scope" value="Bacteria"/>
</dbReference>
<dbReference type="InterPro" id="IPR001789">
    <property type="entry name" value="Sig_transdc_resp-reg_receiver"/>
</dbReference>
<dbReference type="Proteomes" id="UP000019276">
    <property type="component" value="Unassembled WGS sequence"/>
</dbReference>
<dbReference type="CDD" id="cd19920">
    <property type="entry name" value="REC_PA4781-like"/>
    <property type="match status" value="1"/>
</dbReference>
<dbReference type="Pfam" id="PF00072">
    <property type="entry name" value="Response_reg"/>
    <property type="match status" value="1"/>
</dbReference>
<dbReference type="GO" id="GO:0008081">
    <property type="term" value="F:phosphoric diester hydrolase activity"/>
    <property type="evidence" value="ECO:0007669"/>
    <property type="project" value="UniProtKB-ARBA"/>
</dbReference>
<dbReference type="RefSeq" id="WP_035014223.1">
    <property type="nucleotide sequence ID" value="NZ_ARZY01000012.1"/>
</dbReference>
<dbReference type="InterPro" id="IPR037522">
    <property type="entry name" value="HD_GYP_dom"/>
</dbReference>
<dbReference type="Gene3D" id="3.40.50.2300">
    <property type="match status" value="1"/>
</dbReference>
<keyword evidence="1" id="KW-0597">Phosphoprotein</keyword>
<dbReference type="EMBL" id="ARZY01000012">
    <property type="protein sequence ID" value="EWH10415.1"/>
    <property type="molecule type" value="Genomic_DNA"/>
</dbReference>
<evidence type="ECO:0000259" key="2">
    <source>
        <dbReference type="PROSITE" id="PS50110"/>
    </source>
</evidence>
<dbReference type="SMART" id="SM00471">
    <property type="entry name" value="HDc"/>
    <property type="match status" value="1"/>
</dbReference>
<evidence type="ECO:0000313" key="4">
    <source>
        <dbReference type="EMBL" id="EWH10415.1"/>
    </source>
</evidence>
<sequence>MTEQTKATILVVDDTPDNIAILSGILKHEYKIKAALTGKLALQIAQGQDKPDLILLDVMMPEMDGYQVCQALKSNPATAHIPIIFVTAKTETQDEQHGFELGAVDYITKPVSPAIVLARVHSQLSLYNQSRHLEALVKERTRELNESRIEIIRRLGRAAEYKDNETGTHVIRMSWFARFLAEAMGQPEEWCELLYNAAPMHDIGKIGIPDRVLLKPGKLDAEEWAIMQKHTQYGVDIIGDHPSPILQLAREVALTHHEKWNGKGYPSGLVGEDIPLSGRIVAIADVFDALTSERPYKKAWSEEQAIALLQEEAGQHFDPQLVPLFIECLPRVREIQQKYKDQID</sequence>
<reference evidence="4 5" key="1">
    <citation type="journal article" date="2014" name="Genome Announc.">
        <title>Draft Genome Sequence of the Agar-Degrading Bacterium Catenovulum sp. Strain DS-2, Isolated from Intestines of Haliotis diversicolor.</title>
        <authorList>
            <person name="Shan D."/>
            <person name="Li X."/>
            <person name="Gu Z."/>
            <person name="Wei G."/>
            <person name="Gao Z."/>
            <person name="Shao Z."/>
        </authorList>
    </citation>
    <scope>NUCLEOTIDE SEQUENCE [LARGE SCALE GENOMIC DNA]</scope>
    <source>
        <strain evidence="4 5">DS-2</strain>
    </source>
</reference>
<dbReference type="Gene3D" id="1.10.3210.10">
    <property type="entry name" value="Hypothetical protein af1432"/>
    <property type="match status" value="1"/>
</dbReference>
<dbReference type="InterPro" id="IPR003607">
    <property type="entry name" value="HD/PDEase_dom"/>
</dbReference>
<evidence type="ECO:0000259" key="3">
    <source>
        <dbReference type="PROSITE" id="PS51832"/>
    </source>
</evidence>
<feature type="domain" description="Response regulatory" evidence="2">
    <location>
        <begin position="8"/>
        <end position="124"/>
    </location>
</feature>
<dbReference type="STRING" id="1328313.DS2_08078"/>
<keyword evidence="5" id="KW-1185">Reference proteome</keyword>
<dbReference type="AlphaFoldDB" id="W7QYH3"/>
<organism evidence="4 5">
    <name type="scientific">Catenovulum agarivorans DS-2</name>
    <dbReference type="NCBI Taxonomy" id="1328313"/>
    <lineage>
        <taxon>Bacteria</taxon>
        <taxon>Pseudomonadati</taxon>
        <taxon>Pseudomonadota</taxon>
        <taxon>Gammaproteobacteria</taxon>
        <taxon>Alteromonadales</taxon>
        <taxon>Alteromonadaceae</taxon>
        <taxon>Catenovulum</taxon>
    </lineage>
</organism>
<dbReference type="CDD" id="cd00077">
    <property type="entry name" value="HDc"/>
    <property type="match status" value="1"/>
</dbReference>
<dbReference type="SMART" id="SM00448">
    <property type="entry name" value="REC"/>
    <property type="match status" value="1"/>
</dbReference>
<feature type="modified residue" description="4-aspartylphosphate" evidence="1">
    <location>
        <position position="57"/>
    </location>
</feature>
<dbReference type="GO" id="GO:0000160">
    <property type="term" value="P:phosphorelay signal transduction system"/>
    <property type="evidence" value="ECO:0007669"/>
    <property type="project" value="InterPro"/>
</dbReference>
<evidence type="ECO:0000313" key="5">
    <source>
        <dbReference type="Proteomes" id="UP000019276"/>
    </source>
</evidence>
<dbReference type="PANTHER" id="PTHR45228:SF5">
    <property type="entry name" value="CYCLIC DI-GMP PHOSPHODIESTERASE VC_1348-RELATED"/>
    <property type="match status" value="1"/>
</dbReference>
<dbReference type="PROSITE" id="PS51832">
    <property type="entry name" value="HD_GYP"/>
    <property type="match status" value="1"/>
</dbReference>
<evidence type="ECO:0000256" key="1">
    <source>
        <dbReference type="PROSITE-ProRule" id="PRU00169"/>
    </source>
</evidence>
<dbReference type="InterPro" id="IPR052020">
    <property type="entry name" value="Cyclic_di-GMP/3'3'-cGAMP_PDE"/>
</dbReference>